<keyword evidence="2" id="KW-1185">Reference proteome</keyword>
<name>A0AA86V812_9FABA</name>
<protein>
    <submittedName>
        <fullName evidence="1">Uncharacterized protein</fullName>
    </submittedName>
</protein>
<proteinExistence type="predicted"/>
<evidence type="ECO:0000313" key="2">
    <source>
        <dbReference type="Proteomes" id="UP001189624"/>
    </source>
</evidence>
<dbReference type="Proteomes" id="UP001189624">
    <property type="component" value="Chromosome 3"/>
</dbReference>
<gene>
    <name evidence="1" type="ORF">AYBTSS11_LOCUS9757</name>
</gene>
<organism evidence="1 2">
    <name type="scientific">Sphenostylis stenocarpa</name>
    <dbReference type="NCBI Taxonomy" id="92480"/>
    <lineage>
        <taxon>Eukaryota</taxon>
        <taxon>Viridiplantae</taxon>
        <taxon>Streptophyta</taxon>
        <taxon>Embryophyta</taxon>
        <taxon>Tracheophyta</taxon>
        <taxon>Spermatophyta</taxon>
        <taxon>Magnoliopsida</taxon>
        <taxon>eudicotyledons</taxon>
        <taxon>Gunneridae</taxon>
        <taxon>Pentapetalae</taxon>
        <taxon>rosids</taxon>
        <taxon>fabids</taxon>
        <taxon>Fabales</taxon>
        <taxon>Fabaceae</taxon>
        <taxon>Papilionoideae</taxon>
        <taxon>50 kb inversion clade</taxon>
        <taxon>NPAAA clade</taxon>
        <taxon>indigoferoid/millettioid clade</taxon>
        <taxon>Phaseoleae</taxon>
        <taxon>Sphenostylis</taxon>
    </lineage>
</organism>
<sequence length="107" mass="12413">MANTEFLRKESSNSLEKDLFPTRWLKSYSFNEAYILNERDVGQKASSYYCFKLSVKTPGVDAPLRFTQAQPCCSLSYYYISFLVTKRELGVLIKSSNPKGFKWMIIQ</sequence>
<evidence type="ECO:0000313" key="1">
    <source>
        <dbReference type="EMBL" id="CAJ1940533.1"/>
    </source>
</evidence>
<reference evidence="1" key="1">
    <citation type="submission" date="2023-10" db="EMBL/GenBank/DDBJ databases">
        <authorList>
            <person name="Domelevo Entfellner J.-B."/>
        </authorList>
    </citation>
    <scope>NUCLEOTIDE SEQUENCE</scope>
</reference>
<dbReference type="EMBL" id="OY731400">
    <property type="protein sequence ID" value="CAJ1940533.1"/>
    <property type="molecule type" value="Genomic_DNA"/>
</dbReference>
<dbReference type="AlphaFoldDB" id="A0AA86V812"/>
<accession>A0AA86V812</accession>
<dbReference type="Gramene" id="rna-AYBTSS11_LOCUS9757">
    <property type="protein sequence ID" value="CAJ1940533.1"/>
    <property type="gene ID" value="gene-AYBTSS11_LOCUS9757"/>
</dbReference>